<dbReference type="Gene3D" id="1.10.101.10">
    <property type="entry name" value="PGBD-like superfamily/PGBD"/>
    <property type="match status" value="2"/>
</dbReference>
<dbReference type="AlphaFoldDB" id="A0A542EKN8"/>
<dbReference type="InterPro" id="IPR002477">
    <property type="entry name" value="Peptidoglycan-bd-like"/>
</dbReference>
<dbReference type="PROSITE" id="PS51318">
    <property type="entry name" value="TAT"/>
    <property type="match status" value="1"/>
</dbReference>
<evidence type="ECO:0000313" key="3">
    <source>
        <dbReference type="Proteomes" id="UP000320806"/>
    </source>
</evidence>
<dbReference type="SUPFAM" id="SSF47090">
    <property type="entry name" value="PGBD-like"/>
    <property type="match status" value="2"/>
</dbReference>
<feature type="domain" description="Peptidoglycan binding-like" evidence="1">
    <location>
        <begin position="61"/>
        <end position="119"/>
    </location>
</feature>
<sequence>MTNHDNRPHSEQKRARPSRRTLLAGAGATAVAAVTGVAAASSASADGFHYPKVRPGLVHYDDVLLLKSWLQANKYKPTIGSRFKVAYYDPQTQQLVKHFQARCRLKTDMIVGPKTWCALIVRTAGRQKLRRGMSTNDVQLLQLALNARFDSGLKADVKFGAATEREVRRYQRMVGLKVDGVVGTRTWERLADGR</sequence>
<gene>
    <name evidence="2" type="ORF">FB459_3490</name>
</gene>
<reference evidence="2 3" key="1">
    <citation type="submission" date="2019-06" db="EMBL/GenBank/DDBJ databases">
        <title>Sequencing the genomes of 1000 actinobacteria strains.</title>
        <authorList>
            <person name="Klenk H.-P."/>
        </authorList>
    </citation>
    <scope>NUCLEOTIDE SEQUENCE [LARGE SCALE GENOMIC DNA]</scope>
    <source>
        <strain evidence="2 3">DSM 19828</strain>
    </source>
</reference>
<dbReference type="Proteomes" id="UP000320806">
    <property type="component" value="Unassembled WGS sequence"/>
</dbReference>
<dbReference type="GO" id="GO:0016787">
    <property type="term" value="F:hydrolase activity"/>
    <property type="evidence" value="ECO:0007669"/>
    <property type="project" value="UniProtKB-KW"/>
</dbReference>
<proteinExistence type="predicted"/>
<dbReference type="EMBL" id="VFMO01000001">
    <property type="protein sequence ID" value="TQJ15913.1"/>
    <property type="molecule type" value="Genomic_DNA"/>
</dbReference>
<accession>A0A542EKN8</accession>
<dbReference type="InterPro" id="IPR036365">
    <property type="entry name" value="PGBD-like_sf"/>
</dbReference>
<organism evidence="2 3">
    <name type="scientific">Yimella lutea</name>
    <dbReference type="NCBI Taxonomy" id="587872"/>
    <lineage>
        <taxon>Bacteria</taxon>
        <taxon>Bacillati</taxon>
        <taxon>Actinomycetota</taxon>
        <taxon>Actinomycetes</taxon>
        <taxon>Micrococcales</taxon>
        <taxon>Dermacoccaceae</taxon>
        <taxon>Yimella</taxon>
    </lineage>
</organism>
<keyword evidence="3" id="KW-1185">Reference proteome</keyword>
<feature type="domain" description="Peptidoglycan binding-like" evidence="1">
    <location>
        <begin position="135"/>
        <end position="190"/>
    </location>
</feature>
<name>A0A542EKN8_9MICO</name>
<dbReference type="InterPro" id="IPR006311">
    <property type="entry name" value="TAT_signal"/>
</dbReference>
<protein>
    <submittedName>
        <fullName evidence="2">Peptidoglycan hydrolase-like protein with peptidoglycan-binding domain</fullName>
    </submittedName>
</protein>
<dbReference type="InterPro" id="IPR036366">
    <property type="entry name" value="PGBDSf"/>
</dbReference>
<comment type="caution">
    <text evidence="2">The sequence shown here is derived from an EMBL/GenBank/DDBJ whole genome shotgun (WGS) entry which is preliminary data.</text>
</comment>
<keyword evidence="2" id="KW-0378">Hydrolase</keyword>
<evidence type="ECO:0000313" key="2">
    <source>
        <dbReference type="EMBL" id="TQJ15913.1"/>
    </source>
</evidence>
<dbReference type="Pfam" id="PF01471">
    <property type="entry name" value="PG_binding_1"/>
    <property type="match status" value="2"/>
</dbReference>
<dbReference type="RefSeq" id="WP_170221986.1">
    <property type="nucleotide sequence ID" value="NZ_BAABCI010000023.1"/>
</dbReference>
<evidence type="ECO:0000259" key="1">
    <source>
        <dbReference type="Pfam" id="PF01471"/>
    </source>
</evidence>